<name>A0A3B0M131_9GAMM</name>
<evidence type="ECO:0008006" key="2">
    <source>
        <dbReference type="Google" id="ProtNLM"/>
    </source>
</evidence>
<evidence type="ECO:0000313" key="1">
    <source>
        <dbReference type="EMBL" id="SSW96361.1"/>
    </source>
</evidence>
<reference evidence="1" key="1">
    <citation type="submission" date="2018-04" db="EMBL/GenBank/DDBJ databases">
        <authorList>
            <person name="Go L.Y."/>
            <person name="Mitchell J.A."/>
        </authorList>
    </citation>
    <scope>NUCLEOTIDE SEQUENCE</scope>
    <source>
        <strain evidence="1">ARTV</strain>
    </source>
</reference>
<protein>
    <recommendedName>
        <fullName evidence="2">DUF465 domain-containing protein</fullName>
    </recommendedName>
</protein>
<accession>A0A3B0M131</accession>
<dbReference type="InterPro" id="IPR007420">
    <property type="entry name" value="DUF465"/>
</dbReference>
<dbReference type="Pfam" id="PF04325">
    <property type="entry name" value="DUF465"/>
    <property type="match status" value="1"/>
</dbReference>
<sequence length="73" mass="8857">MLLCDHELFSHLKRFHPRFQSLFEKHHQLDKQITELEGPNGADYNNNVIKLKKEKLHIKDEIQRIINQQIRLK</sequence>
<gene>
    <name evidence="1" type="ORF">ARTV_2750</name>
</gene>
<dbReference type="Gene3D" id="6.10.280.50">
    <property type="match status" value="1"/>
</dbReference>
<proteinExistence type="predicted"/>
<organism evidence="1">
    <name type="scientific">Arsenophonus endosymbiont of Trialeurodes vaporariorum</name>
    <dbReference type="NCBI Taxonomy" id="235567"/>
    <lineage>
        <taxon>Bacteria</taxon>
        <taxon>Pseudomonadati</taxon>
        <taxon>Pseudomonadota</taxon>
        <taxon>Gammaproteobacteria</taxon>
        <taxon>Enterobacterales</taxon>
        <taxon>Morganellaceae</taxon>
        <taxon>Arsenophonus</taxon>
    </lineage>
</organism>
<dbReference type="InterPro" id="IPR038444">
    <property type="entry name" value="DUF465_sf"/>
</dbReference>
<dbReference type="EMBL" id="UFQR01000014">
    <property type="protein sequence ID" value="SSW96361.1"/>
    <property type="molecule type" value="Genomic_DNA"/>
</dbReference>
<dbReference type="AlphaFoldDB" id="A0A3B0M131"/>